<feature type="domain" description="Class II aldolase/adducin N-terminal" evidence="8">
    <location>
        <begin position="36"/>
        <end position="237"/>
    </location>
</feature>
<keyword evidence="4 7" id="KW-0862">Zinc</keyword>
<comment type="function">
    <text evidence="7">Catalyzes the dehydration of methylthioribulose-1-phosphate (MTRu-1-P) into 2,3-diketo-5-methylthiopentyl-1-phosphate (DK-MTP-1-P).</text>
</comment>
<dbReference type="FunFam" id="3.40.225.10:FF:000003">
    <property type="entry name" value="Methylthioribulose-1-phosphate dehydratase"/>
    <property type="match status" value="1"/>
</dbReference>
<evidence type="ECO:0000313" key="10">
    <source>
        <dbReference type="Proteomes" id="UP000236544"/>
    </source>
</evidence>
<keyword evidence="1 7" id="KW-0963">Cytoplasm</keyword>
<dbReference type="Proteomes" id="UP000236544">
    <property type="component" value="Unassembled WGS sequence"/>
</dbReference>
<comment type="cofactor">
    <cofactor evidence="7">
        <name>Zn(2+)</name>
        <dbReference type="ChEBI" id="CHEBI:29105"/>
    </cofactor>
    <text evidence="7">Binds 1 zinc ion per subunit.</text>
</comment>
<dbReference type="Pfam" id="PF00596">
    <property type="entry name" value="Aldolase_II"/>
    <property type="match status" value="1"/>
</dbReference>
<keyword evidence="6 7" id="KW-0456">Lyase</keyword>
<dbReference type="NCBIfam" id="TIGR03328">
    <property type="entry name" value="salvage_mtnB"/>
    <property type="match status" value="1"/>
</dbReference>
<evidence type="ECO:0000256" key="3">
    <source>
        <dbReference type="ARBA" id="ARBA00022723"/>
    </source>
</evidence>
<dbReference type="InterPro" id="IPR036409">
    <property type="entry name" value="Aldolase_II/adducin_N_sf"/>
</dbReference>
<dbReference type="UniPathway" id="UPA00904">
    <property type="reaction ID" value="UER00875"/>
</dbReference>
<dbReference type="GO" id="GO:0019509">
    <property type="term" value="P:L-methionine salvage from methylthioadenosine"/>
    <property type="evidence" value="ECO:0007669"/>
    <property type="project" value="UniProtKB-UniRule"/>
</dbReference>
<keyword evidence="3 7" id="KW-0479">Metal-binding</keyword>
<dbReference type="OrthoDB" id="191080at2759"/>
<dbReference type="InterPro" id="IPR027514">
    <property type="entry name" value="Salvage_MtnB_euk"/>
</dbReference>
<evidence type="ECO:0000256" key="1">
    <source>
        <dbReference type="ARBA" id="ARBA00022490"/>
    </source>
</evidence>
<evidence type="ECO:0000256" key="5">
    <source>
        <dbReference type="ARBA" id="ARBA00023167"/>
    </source>
</evidence>
<keyword evidence="2 7" id="KW-0028">Amino-acid biosynthesis</keyword>
<dbReference type="GO" id="GO:0046570">
    <property type="term" value="F:methylthioribulose 1-phosphate dehydratase activity"/>
    <property type="evidence" value="ECO:0007669"/>
    <property type="project" value="UniProtKB-UniRule"/>
</dbReference>
<organism evidence="9 10">
    <name type="scientific">Lachancea quebecensis</name>
    <dbReference type="NCBI Taxonomy" id="1654605"/>
    <lineage>
        <taxon>Eukaryota</taxon>
        <taxon>Fungi</taxon>
        <taxon>Dikarya</taxon>
        <taxon>Ascomycota</taxon>
        <taxon>Saccharomycotina</taxon>
        <taxon>Saccharomycetes</taxon>
        <taxon>Saccharomycetales</taxon>
        <taxon>Saccharomycetaceae</taxon>
        <taxon>Lachancea</taxon>
    </lineage>
</organism>
<feature type="binding site" evidence="7">
    <location>
        <position position="210"/>
    </location>
    <ligand>
        <name>Zn(2+)</name>
        <dbReference type="ChEBI" id="CHEBI:29105"/>
    </ligand>
</feature>
<evidence type="ECO:0000256" key="7">
    <source>
        <dbReference type="HAMAP-Rule" id="MF_03116"/>
    </source>
</evidence>
<comment type="catalytic activity">
    <reaction evidence="7">
        <text>5-(methylsulfanyl)-D-ribulose 1-phosphate = 5-methylsulfanyl-2,3-dioxopentyl phosphate + H2O</text>
        <dbReference type="Rhea" id="RHEA:15549"/>
        <dbReference type="ChEBI" id="CHEBI:15377"/>
        <dbReference type="ChEBI" id="CHEBI:58548"/>
        <dbReference type="ChEBI" id="CHEBI:58828"/>
        <dbReference type="EC" id="4.2.1.109"/>
    </reaction>
</comment>
<name>A0A0N7MMA5_9SACH</name>
<evidence type="ECO:0000313" key="9">
    <source>
        <dbReference type="EMBL" id="CUS24555.1"/>
    </source>
</evidence>
<protein>
    <recommendedName>
        <fullName evidence="7">Methylthioribulose-1-phosphate dehydratase</fullName>
        <shortName evidence="7">MTRu-1-P dehydratase</shortName>
        <ecNumber evidence="7">4.2.1.109</ecNumber>
    </recommendedName>
</protein>
<dbReference type="SUPFAM" id="SSF53639">
    <property type="entry name" value="AraD/HMP-PK domain-like"/>
    <property type="match status" value="1"/>
</dbReference>
<dbReference type="InterPro" id="IPR001303">
    <property type="entry name" value="Aldolase_II/adducin_N"/>
</dbReference>
<reference evidence="10" key="1">
    <citation type="submission" date="2015-10" db="EMBL/GenBank/DDBJ databases">
        <authorList>
            <person name="Devillers H."/>
        </authorList>
    </citation>
    <scope>NUCLEOTIDE SEQUENCE [LARGE SCALE GENOMIC DNA]</scope>
</reference>
<dbReference type="InterPro" id="IPR017714">
    <property type="entry name" value="MethylthioRu-1-P_deHdtase_MtnB"/>
</dbReference>
<dbReference type="SMART" id="SM01007">
    <property type="entry name" value="Aldolase_II"/>
    <property type="match status" value="1"/>
</dbReference>
<evidence type="ECO:0000256" key="4">
    <source>
        <dbReference type="ARBA" id="ARBA00022833"/>
    </source>
</evidence>
<gene>
    <name evidence="7" type="primary">MDE1</name>
    <name evidence="9" type="ORF">LAQU0_S17e01574g</name>
</gene>
<feature type="active site" description="Proton donor/acceptor" evidence="7">
    <location>
        <position position="148"/>
    </location>
</feature>
<dbReference type="HAMAP" id="MF_03116">
    <property type="entry name" value="Salvage_MtnB_euk"/>
    <property type="match status" value="1"/>
</dbReference>
<evidence type="ECO:0000256" key="2">
    <source>
        <dbReference type="ARBA" id="ARBA00022605"/>
    </source>
</evidence>
<comment type="subcellular location">
    <subcellularLocation>
        <location evidence="7">Cytoplasm</location>
    </subcellularLocation>
</comment>
<feature type="binding site" evidence="7">
    <location>
        <position position="125"/>
    </location>
    <ligand>
        <name>Zn(2+)</name>
        <dbReference type="ChEBI" id="CHEBI:29105"/>
    </ligand>
</feature>
<keyword evidence="5 7" id="KW-0486">Methionine biosynthesis</keyword>
<feature type="binding site" evidence="7">
    <location>
        <position position="107"/>
    </location>
    <ligand>
        <name>substrate</name>
    </ligand>
</feature>
<dbReference type="EMBL" id="LN890555">
    <property type="protein sequence ID" value="CUS24555.1"/>
    <property type="molecule type" value="Genomic_DNA"/>
</dbReference>
<sequence>MASCFCDKVNIKEAADVAGSPNDALISSQDPRHPANLICTLCKMFYYNNWVTGTGGGISIKHPGTGHIYIAPSGVQKEQLKPADMFVMDSTSGAYLRTPQSYKPSACTPLFMSCYKQRNAGAVIHTHSQHAVMCSLIFDKELRIANIEQIKAIPSGKKDAETGKDINLSFFDTLVIPIIDNTAHEEDLTEGLQEALQKYPNATAVIVRRHGIYVWGPSVDKAKVYNEAIDYLMEVAWKMHQLGIPPDCGIGEEKKYL</sequence>
<proteinExistence type="inferred from homology"/>
<dbReference type="GO" id="GO:0005737">
    <property type="term" value="C:cytoplasm"/>
    <property type="evidence" value="ECO:0007669"/>
    <property type="project" value="UniProtKB-SubCell"/>
</dbReference>
<dbReference type="AlphaFoldDB" id="A0A0N7MMA5"/>
<dbReference type="Gene3D" id="3.40.225.10">
    <property type="entry name" value="Class II aldolase/adducin N-terminal domain"/>
    <property type="match status" value="1"/>
</dbReference>
<feature type="binding site" evidence="7">
    <location>
        <position position="127"/>
    </location>
    <ligand>
        <name>Zn(2+)</name>
        <dbReference type="ChEBI" id="CHEBI:29105"/>
    </ligand>
</feature>
<dbReference type="EC" id="4.2.1.109" evidence="7"/>
<comment type="pathway">
    <text evidence="7">Amino-acid biosynthesis; L-methionine biosynthesis via salvage pathway; L-methionine from S-methyl-5-thio-alpha-D-ribose 1-phosphate: step 2/6.</text>
</comment>
<dbReference type="GO" id="GO:0008270">
    <property type="term" value="F:zinc ion binding"/>
    <property type="evidence" value="ECO:0007669"/>
    <property type="project" value="UniProtKB-UniRule"/>
</dbReference>
<keyword evidence="10" id="KW-1185">Reference proteome</keyword>
<evidence type="ECO:0000259" key="8">
    <source>
        <dbReference type="SMART" id="SM01007"/>
    </source>
</evidence>
<dbReference type="PANTHER" id="PTHR10640:SF7">
    <property type="entry name" value="METHYLTHIORIBULOSE-1-PHOSPHATE DEHYDRATASE"/>
    <property type="match status" value="1"/>
</dbReference>
<evidence type="ECO:0000256" key="6">
    <source>
        <dbReference type="ARBA" id="ARBA00023239"/>
    </source>
</evidence>
<comment type="similarity">
    <text evidence="7">Belongs to the aldolase class II family. MtnB subfamily.</text>
</comment>
<dbReference type="PANTHER" id="PTHR10640">
    <property type="entry name" value="METHYLTHIORIBULOSE-1-PHOSPHATE DEHYDRATASE"/>
    <property type="match status" value="1"/>
</dbReference>
<accession>A0A0N7MMA5</accession>